<dbReference type="Gene3D" id="1.20.120.450">
    <property type="entry name" value="dinb family like domain"/>
    <property type="match status" value="1"/>
</dbReference>
<proteinExistence type="predicted"/>
<dbReference type="InterPro" id="IPR034660">
    <property type="entry name" value="DinB/YfiT-like"/>
</dbReference>
<dbReference type="RefSeq" id="WP_062418853.1">
    <property type="nucleotide sequence ID" value="NZ_DF967974.1"/>
</dbReference>
<comment type="caution">
    <text evidence="1">The sequence shown here is derived from an EMBL/GenBank/DDBJ whole genome shotgun (WGS) entry which is preliminary data.</text>
</comment>
<dbReference type="EMBL" id="LGCM01000055">
    <property type="protein sequence ID" value="KPL78467.1"/>
    <property type="molecule type" value="Genomic_DNA"/>
</dbReference>
<evidence type="ECO:0000313" key="2">
    <source>
        <dbReference type="Proteomes" id="UP000050501"/>
    </source>
</evidence>
<accession>A0A0P6Y9K6</accession>
<organism evidence="1 2">
    <name type="scientific">Levilinea saccharolytica</name>
    <dbReference type="NCBI Taxonomy" id="229921"/>
    <lineage>
        <taxon>Bacteria</taxon>
        <taxon>Bacillati</taxon>
        <taxon>Chloroflexota</taxon>
        <taxon>Anaerolineae</taxon>
        <taxon>Anaerolineales</taxon>
        <taxon>Anaerolineaceae</taxon>
        <taxon>Levilinea</taxon>
    </lineage>
</organism>
<gene>
    <name evidence="1" type="ORF">ADN01_14815</name>
</gene>
<dbReference type="Proteomes" id="UP000050501">
    <property type="component" value="Unassembled WGS sequence"/>
</dbReference>
<dbReference type="AlphaFoldDB" id="A0A0P6Y9K6"/>
<keyword evidence="2" id="KW-1185">Reference proteome</keyword>
<name>A0A0P6Y9K6_9CHLR</name>
<reference evidence="1 2" key="1">
    <citation type="submission" date="2015-07" db="EMBL/GenBank/DDBJ databases">
        <title>Genome sequence of Levilinea saccharolytica DSM 16555.</title>
        <authorList>
            <person name="Hemp J."/>
            <person name="Ward L.M."/>
            <person name="Pace L.A."/>
            <person name="Fischer W.W."/>
        </authorList>
    </citation>
    <scope>NUCLEOTIDE SEQUENCE [LARGE SCALE GENOMIC DNA]</scope>
    <source>
        <strain evidence="1 2">KIBI-1</strain>
    </source>
</reference>
<evidence type="ECO:0000313" key="1">
    <source>
        <dbReference type="EMBL" id="KPL78467.1"/>
    </source>
</evidence>
<evidence type="ECO:0008006" key="3">
    <source>
        <dbReference type="Google" id="ProtNLM"/>
    </source>
</evidence>
<dbReference type="SUPFAM" id="SSF109854">
    <property type="entry name" value="DinB/YfiT-like putative metalloenzymes"/>
    <property type="match status" value="1"/>
</dbReference>
<sequence length="146" mass="16759">MTHPVQQQVLQILRQDWAEYIPQFRRMSPEAQTAFLAAQGYARFGDLLAHIVAWWQVGHQSIQRYLSDPTFQPLRYDVDAFNAEAVAQAAAKSEDEIAASFETMRTALIDFVERLPEAAFENENVLRQLNMEFTGHLGEHQIPEPE</sequence>
<protein>
    <recommendedName>
        <fullName evidence="3">DinB-like domain-containing protein</fullName>
    </recommendedName>
</protein>